<comment type="function">
    <text evidence="1">May play a role in mRNA splicing.</text>
</comment>
<dbReference type="GO" id="GO:0006397">
    <property type="term" value="P:mRNA processing"/>
    <property type="evidence" value="ECO:0007669"/>
    <property type="project" value="UniProtKB-KW"/>
</dbReference>
<gene>
    <name evidence="10" type="ORF">K461DRAFT_291176</name>
</gene>
<evidence type="ECO:0000256" key="8">
    <source>
        <dbReference type="SAM" id="MobiDB-lite"/>
    </source>
</evidence>
<dbReference type="Proteomes" id="UP000799439">
    <property type="component" value="Unassembled WGS sequence"/>
</dbReference>
<feature type="region of interest" description="Disordered" evidence="8">
    <location>
        <begin position="1"/>
        <end position="129"/>
    </location>
</feature>
<comment type="subcellular location">
    <subcellularLocation>
        <location evidence="2">Nucleus</location>
    </subcellularLocation>
</comment>
<evidence type="ECO:0000256" key="4">
    <source>
        <dbReference type="ARBA" id="ARBA00011825"/>
    </source>
</evidence>
<feature type="domain" description="U4/U6.U5 small nuclear ribonucleoprotein 27kDa protein" evidence="9">
    <location>
        <begin position="151"/>
        <end position="202"/>
    </location>
</feature>
<evidence type="ECO:0000256" key="7">
    <source>
        <dbReference type="ARBA" id="ARBA00023242"/>
    </source>
</evidence>
<proteinExistence type="inferred from homology"/>
<dbReference type="EMBL" id="ML996082">
    <property type="protein sequence ID" value="KAF2156238.1"/>
    <property type="molecule type" value="Genomic_DNA"/>
</dbReference>
<comment type="caution">
    <text evidence="10">The sequence shown here is derived from an EMBL/GenBank/DDBJ whole genome shotgun (WGS) entry which is preliminary data.</text>
</comment>
<dbReference type="PANTHER" id="PTHR31077">
    <property type="entry name" value="U4/U6.U5 SMALL NUCLEAR RIBONUCLEOPROTEIN 27 KDA PROTEIN"/>
    <property type="match status" value="1"/>
</dbReference>
<organism evidence="10 11">
    <name type="scientific">Myriangium duriaei CBS 260.36</name>
    <dbReference type="NCBI Taxonomy" id="1168546"/>
    <lineage>
        <taxon>Eukaryota</taxon>
        <taxon>Fungi</taxon>
        <taxon>Dikarya</taxon>
        <taxon>Ascomycota</taxon>
        <taxon>Pezizomycotina</taxon>
        <taxon>Dothideomycetes</taxon>
        <taxon>Dothideomycetidae</taxon>
        <taxon>Myriangiales</taxon>
        <taxon>Myriangiaceae</taxon>
        <taxon>Myriangium</taxon>
    </lineage>
</organism>
<dbReference type="InterPro" id="IPR013957">
    <property type="entry name" value="SNRNP27"/>
</dbReference>
<evidence type="ECO:0000259" key="9">
    <source>
        <dbReference type="Pfam" id="PF08648"/>
    </source>
</evidence>
<keyword evidence="5" id="KW-0507">mRNA processing</keyword>
<sequence length="205" mass="23698">MSRDPETRGVRRQDDDRYDRSRADERGSRDQRDSRKRKNYDSHDYDSPKRPRARSRSPDRSDDRRYHDHSRREPPTGPKGRSNGYTGRDRNLERPLRSGGAQRAHAGNSYDKMEGVQHGKAESKPANPLARVSAAWIPDIDVAEDDDMLLEVQKVMGFAGFKSTNNKKVPGNDRNFAIKKEKETHYRQYMNRVGGFNRPLSPSRE</sequence>
<dbReference type="PANTHER" id="PTHR31077:SF1">
    <property type="entry name" value="U4_U6.U5 SMALL NUCLEAR RIBONUCLEOPROTEIN 27 KDA PROTEIN"/>
    <property type="match status" value="1"/>
</dbReference>
<comment type="subunit">
    <text evidence="4">Part of a tri-snRNP complex.</text>
</comment>
<evidence type="ECO:0000313" key="11">
    <source>
        <dbReference type="Proteomes" id="UP000799439"/>
    </source>
</evidence>
<dbReference type="GO" id="GO:0008380">
    <property type="term" value="P:RNA splicing"/>
    <property type="evidence" value="ECO:0007669"/>
    <property type="project" value="UniProtKB-KW"/>
</dbReference>
<protein>
    <recommendedName>
        <fullName evidence="9">U4/U6.U5 small nuclear ribonucleoprotein 27kDa protein domain-containing protein</fullName>
    </recommendedName>
</protein>
<keyword evidence="11" id="KW-1185">Reference proteome</keyword>
<keyword evidence="7" id="KW-0539">Nucleus</keyword>
<dbReference type="GO" id="GO:0071011">
    <property type="term" value="C:precatalytic spliceosome"/>
    <property type="evidence" value="ECO:0007669"/>
    <property type="project" value="TreeGrafter"/>
</dbReference>
<evidence type="ECO:0000256" key="1">
    <source>
        <dbReference type="ARBA" id="ARBA00003632"/>
    </source>
</evidence>
<evidence type="ECO:0000256" key="2">
    <source>
        <dbReference type="ARBA" id="ARBA00004123"/>
    </source>
</evidence>
<evidence type="ECO:0000256" key="6">
    <source>
        <dbReference type="ARBA" id="ARBA00023187"/>
    </source>
</evidence>
<feature type="compositionally biased region" description="Basic and acidic residues" evidence="8">
    <location>
        <begin position="87"/>
        <end position="96"/>
    </location>
</feature>
<evidence type="ECO:0000256" key="5">
    <source>
        <dbReference type="ARBA" id="ARBA00022664"/>
    </source>
</evidence>
<feature type="compositionally biased region" description="Basic and acidic residues" evidence="8">
    <location>
        <begin position="111"/>
        <end position="123"/>
    </location>
</feature>
<feature type="compositionally biased region" description="Basic and acidic residues" evidence="8">
    <location>
        <begin position="1"/>
        <end position="49"/>
    </location>
</feature>
<keyword evidence="6" id="KW-0508">mRNA splicing</keyword>
<name>A0A9P4MKG2_9PEZI</name>
<evidence type="ECO:0000256" key="3">
    <source>
        <dbReference type="ARBA" id="ARBA00008218"/>
    </source>
</evidence>
<comment type="similarity">
    <text evidence="3">Belongs to the SNUT3 family.</text>
</comment>
<dbReference type="OrthoDB" id="21368at2759"/>
<reference evidence="10" key="1">
    <citation type="journal article" date="2020" name="Stud. Mycol.">
        <title>101 Dothideomycetes genomes: a test case for predicting lifestyles and emergence of pathogens.</title>
        <authorList>
            <person name="Haridas S."/>
            <person name="Albert R."/>
            <person name="Binder M."/>
            <person name="Bloem J."/>
            <person name="Labutti K."/>
            <person name="Salamov A."/>
            <person name="Andreopoulos B."/>
            <person name="Baker S."/>
            <person name="Barry K."/>
            <person name="Bills G."/>
            <person name="Bluhm B."/>
            <person name="Cannon C."/>
            <person name="Castanera R."/>
            <person name="Culley D."/>
            <person name="Daum C."/>
            <person name="Ezra D."/>
            <person name="Gonzalez J."/>
            <person name="Henrissat B."/>
            <person name="Kuo A."/>
            <person name="Liang C."/>
            <person name="Lipzen A."/>
            <person name="Lutzoni F."/>
            <person name="Magnuson J."/>
            <person name="Mondo S."/>
            <person name="Nolan M."/>
            <person name="Ohm R."/>
            <person name="Pangilinan J."/>
            <person name="Park H.-J."/>
            <person name="Ramirez L."/>
            <person name="Alfaro M."/>
            <person name="Sun H."/>
            <person name="Tritt A."/>
            <person name="Yoshinaga Y."/>
            <person name="Zwiers L.-H."/>
            <person name="Turgeon B."/>
            <person name="Goodwin S."/>
            <person name="Spatafora J."/>
            <person name="Crous P."/>
            <person name="Grigoriev I."/>
        </authorList>
    </citation>
    <scope>NUCLEOTIDE SEQUENCE</scope>
    <source>
        <strain evidence="10">CBS 260.36</strain>
    </source>
</reference>
<dbReference type="Pfam" id="PF08648">
    <property type="entry name" value="SNRNP27"/>
    <property type="match status" value="1"/>
</dbReference>
<dbReference type="AlphaFoldDB" id="A0A9P4MKG2"/>
<accession>A0A9P4MKG2</accession>
<feature type="compositionally biased region" description="Basic and acidic residues" evidence="8">
    <location>
        <begin position="56"/>
        <end position="74"/>
    </location>
</feature>
<evidence type="ECO:0000313" key="10">
    <source>
        <dbReference type="EMBL" id="KAF2156238.1"/>
    </source>
</evidence>